<comment type="caution">
    <text evidence="6">The sequence shown here is derived from an EMBL/GenBank/DDBJ whole genome shotgun (WGS) entry which is preliminary data.</text>
</comment>
<dbReference type="Gene3D" id="2.130.10.10">
    <property type="entry name" value="YVTN repeat-like/Quinoprotein amine dehydrogenase"/>
    <property type="match status" value="2"/>
</dbReference>
<dbReference type="RefSeq" id="WP_169680945.1">
    <property type="nucleotide sequence ID" value="NZ_JABBNU010000005.1"/>
</dbReference>
<feature type="region of interest" description="Disordered" evidence="3">
    <location>
        <begin position="709"/>
        <end position="729"/>
    </location>
</feature>
<dbReference type="Proteomes" id="UP000559010">
    <property type="component" value="Unassembled WGS sequence"/>
</dbReference>
<evidence type="ECO:0000313" key="7">
    <source>
        <dbReference type="Proteomes" id="UP000559010"/>
    </source>
</evidence>
<evidence type="ECO:0000259" key="4">
    <source>
        <dbReference type="Pfam" id="PF12894"/>
    </source>
</evidence>
<dbReference type="InterPro" id="IPR024977">
    <property type="entry name" value="Apc4-like_WD40_dom"/>
</dbReference>
<dbReference type="NCBIfam" id="TIGR04183">
    <property type="entry name" value="Por_Secre_tail"/>
    <property type="match status" value="1"/>
</dbReference>
<dbReference type="PANTHER" id="PTHR19848:SF8">
    <property type="entry name" value="F-BOX AND WD REPEAT DOMAIN CONTAINING 7"/>
    <property type="match status" value="1"/>
</dbReference>
<evidence type="ECO:0000256" key="1">
    <source>
        <dbReference type="ARBA" id="ARBA00022574"/>
    </source>
</evidence>
<dbReference type="EMBL" id="JABBNU010000005">
    <property type="protein sequence ID" value="NMM48737.1"/>
    <property type="molecule type" value="Genomic_DNA"/>
</dbReference>
<dbReference type="AlphaFoldDB" id="A0A848IWN5"/>
<keyword evidence="7" id="KW-1185">Reference proteome</keyword>
<keyword evidence="2" id="KW-0677">Repeat</keyword>
<dbReference type="InterPro" id="IPR001680">
    <property type="entry name" value="WD40_rpt"/>
</dbReference>
<feature type="domain" description="Secretion system C-terminal sorting" evidence="5">
    <location>
        <begin position="754"/>
        <end position="833"/>
    </location>
</feature>
<reference evidence="6 7" key="1">
    <citation type="submission" date="2020-04" db="EMBL/GenBank/DDBJ databases">
        <title>Flammeovirgaceae bacterium KN852 isolated from deep sea.</title>
        <authorList>
            <person name="Zhang D.-C."/>
        </authorList>
    </citation>
    <scope>NUCLEOTIDE SEQUENCE [LARGE SCALE GENOMIC DNA]</scope>
    <source>
        <strain evidence="6 7">KN852</strain>
    </source>
</reference>
<feature type="domain" description="Anaphase-promoting complex subunit 4-like WD40" evidence="4">
    <location>
        <begin position="120"/>
        <end position="176"/>
    </location>
</feature>
<evidence type="ECO:0000256" key="3">
    <source>
        <dbReference type="SAM" id="MobiDB-lite"/>
    </source>
</evidence>
<dbReference type="SUPFAM" id="SSF50978">
    <property type="entry name" value="WD40 repeat-like"/>
    <property type="match status" value="1"/>
</dbReference>
<name>A0A848IWN5_9BACT</name>
<organism evidence="6 7">
    <name type="scientific">Marinigracilibium pacificum</name>
    <dbReference type="NCBI Taxonomy" id="2729599"/>
    <lineage>
        <taxon>Bacteria</taxon>
        <taxon>Pseudomonadati</taxon>
        <taxon>Bacteroidota</taxon>
        <taxon>Cytophagia</taxon>
        <taxon>Cytophagales</taxon>
        <taxon>Flammeovirgaceae</taxon>
        <taxon>Marinigracilibium</taxon>
    </lineage>
</organism>
<proteinExistence type="predicted"/>
<evidence type="ECO:0000313" key="6">
    <source>
        <dbReference type="EMBL" id="NMM48737.1"/>
    </source>
</evidence>
<dbReference type="Pfam" id="PF12894">
    <property type="entry name" value="ANAPC4_WD40"/>
    <property type="match status" value="1"/>
</dbReference>
<dbReference type="Pfam" id="PF18962">
    <property type="entry name" value="Por_Secre_tail"/>
    <property type="match status" value="1"/>
</dbReference>
<evidence type="ECO:0000256" key="2">
    <source>
        <dbReference type="ARBA" id="ARBA00022737"/>
    </source>
</evidence>
<dbReference type="Gene3D" id="2.60.120.260">
    <property type="entry name" value="Galactose-binding domain-like"/>
    <property type="match status" value="1"/>
</dbReference>
<protein>
    <submittedName>
        <fullName evidence="6">T9SS type A sorting domain-containing protein</fullName>
    </submittedName>
</protein>
<gene>
    <name evidence="6" type="ORF">HH304_10025</name>
</gene>
<dbReference type="PANTHER" id="PTHR19848">
    <property type="entry name" value="WD40 REPEAT PROTEIN"/>
    <property type="match status" value="1"/>
</dbReference>
<sequence length="836" mass="90600">MKNIINILFVSFTMLSTLYGQQVLSEGDPVLKLSNNNWTKMADEDGILDTFQGFQIPVSTETSVYSNDETKVATTAKGDFTVRVFRTSDGMQLWEVDAQAETEAADFTNDDLYLVTGGESSPQIKVWRVSDGQLIRTINDNKSIEGLQFSPDGNLLACGNEWGEIRIYNTSNANPLNWPATPTYVLTQGTDKDKTGVSSDGESDVNQVDWSSDGQFLYTAGRNSLVKKWKRSDFGDADGGLERTYTGQQGSIKCVRLSSDGSLVASGSGKNTGAAAEARVVVWNEATGQQVMNKLLPSTRIVETVTFDPSDQILISGGSNKSLTRADSESWVWRVSDMLAGQSDPDQIITWYDVEFLEFNQAGNTLISAHADGSLRSWSVSINTSASSTIVKKKVTATNDDAEQNVDNTMNLSSDDLDMGERRAGMRFTNLAIPQGATIQSAFINFKSKSGNTNPSYLTIKGQAANNAGSFTSSNFNISNRQSTNATVSWSVPHWSANQRSSAQKTPDIKDVVQEIVNRSGWSSGNAMVFIIENTSGARKALSFDSPNSADAPELVINYTTSTSPVSSDVWLEAECGSVGSNGFAINSGLNSSAGSYVNTLINSYSSAPTGTNNQILFSFSVPESGTYKVWGRVIAEDEGDDSFWVKMDSGPFVAWNNIPQSTTWIWDDVHDSNNNNQAVTYSLSAGNHNLLIAAREDVTKLDKLYVTKSGNQPSGQGQSASNCSGLSSARQTNANIEEQDIMIGETKKSQFGVYPVPSNSGNLNIVLPEAYTAKPGVVSILDLSGKELFKRTFNENQKQVVIDLSYGKLNPGAYLVKVEQAGKPVLSRKIIVDNR</sequence>
<dbReference type="InterPro" id="IPR015943">
    <property type="entry name" value="WD40/YVTN_repeat-like_dom_sf"/>
</dbReference>
<evidence type="ECO:0000259" key="5">
    <source>
        <dbReference type="Pfam" id="PF18962"/>
    </source>
</evidence>
<dbReference type="InterPro" id="IPR036322">
    <property type="entry name" value="WD40_repeat_dom_sf"/>
</dbReference>
<dbReference type="SMART" id="SM00320">
    <property type="entry name" value="WD40"/>
    <property type="match status" value="6"/>
</dbReference>
<accession>A0A848IWN5</accession>
<dbReference type="Pfam" id="PF00400">
    <property type="entry name" value="WD40"/>
    <property type="match status" value="2"/>
</dbReference>
<dbReference type="InterPro" id="IPR026444">
    <property type="entry name" value="Secre_tail"/>
</dbReference>
<keyword evidence="1" id="KW-0853">WD repeat</keyword>